<keyword evidence="1" id="KW-0812">Transmembrane</keyword>
<keyword evidence="1" id="KW-0472">Membrane</keyword>
<organism evidence="2 3">
    <name type="scientific">Rothia mucilaginosa (strain DY-18)</name>
    <name type="common">Stomatococcus mucilaginosus</name>
    <dbReference type="NCBI Taxonomy" id="680646"/>
    <lineage>
        <taxon>Bacteria</taxon>
        <taxon>Bacillati</taxon>
        <taxon>Actinomycetota</taxon>
        <taxon>Actinomycetes</taxon>
        <taxon>Micrococcales</taxon>
        <taxon>Micrococcaceae</taxon>
        <taxon>Rothia</taxon>
    </lineage>
</organism>
<dbReference type="AlphaFoldDB" id="D2NSY7"/>
<reference evidence="2 3" key="2">
    <citation type="journal article" date="2010" name="J Osaka Dent Univ">
        <title>Isolation and identification of Rothia mucilaginosa from persistent apical periodontitis lesions.</title>
        <authorList>
            <person name="Yamane K."/>
            <person name="Yoshida M."/>
            <person name="Fujihira T."/>
            <person name="Baba T."/>
            <person name="Tsuji N."/>
            <person name="Hayashi H."/>
            <person name="Sugimori C."/>
            <person name="Yamanaka T."/>
            <person name="Mashimo C."/>
            <person name="Nambu T."/>
            <person name="Kawai H."/>
            <person name="Fukushima H."/>
        </authorList>
    </citation>
    <scope>NUCLEOTIDE SEQUENCE [LARGE SCALE GENOMIC DNA]</scope>
    <source>
        <strain evidence="2 3">DY-18</strain>
    </source>
</reference>
<name>D2NSY7_ROTMD</name>
<reference evidence="2 3" key="3">
    <citation type="journal article" date="2010" name="Sequencing">
        <title>Complete Genome Sequence of Rothia mucilaginosa DY-18: A Clinical Isolate with Dense Meshwork-Like Structures from a Persistent Apical Periodontitis Lesion.</title>
        <authorList>
            <person name="Yamane K."/>
            <person name="Nambu T."/>
            <person name="Yamanaka T."/>
            <person name="Mashimo C."/>
            <person name="Sugimori C."/>
            <person name="Leung K.-P."/>
            <person name="Fukushima H."/>
        </authorList>
    </citation>
    <scope>NUCLEOTIDE SEQUENCE [LARGE SCALE GENOMIC DNA]</scope>
    <source>
        <strain evidence="2 3">DY-18</strain>
    </source>
</reference>
<keyword evidence="3" id="KW-1185">Reference proteome</keyword>
<gene>
    <name evidence="2" type="ordered locus">RMDY18_09310</name>
</gene>
<feature type="transmembrane region" description="Helical" evidence="1">
    <location>
        <begin position="124"/>
        <end position="148"/>
    </location>
</feature>
<dbReference type="HOGENOM" id="CLU_1516814_0_0_11"/>
<sequence>MMLTRMLIHVNHNVANMVILQTVNSGSALLLTVNHVRLTQDAQVVRGERLRNAQAGVQFAHAVRAVHQVVRNRQAQRVRERRENRHGRAELFLPVFGAAAFEEGCVGGCLVGVLRGVLGYVLRYLLGGVVSVGGFGLVCVLALSHSIFTLCTGKGARQGSYACTACFLERAPLPYVR</sequence>
<reference evidence="3" key="1">
    <citation type="submission" date="2009-07" db="EMBL/GenBank/DDBJ databases">
        <title>Complete genome sequence of Rothia mucilaginosa DJ.</title>
        <authorList>
            <person name="Yamane K."/>
            <person name="Nambu T."/>
            <person name="Mashimo C."/>
            <person name="Sugimori C."/>
            <person name="Yamanaka T."/>
            <person name="Leung K."/>
            <person name="Fukushima H."/>
        </authorList>
    </citation>
    <scope>NUCLEOTIDE SEQUENCE [LARGE SCALE GENOMIC DNA]</scope>
    <source>
        <strain evidence="3">DY-18</strain>
    </source>
</reference>
<keyword evidence="1" id="KW-1133">Transmembrane helix</keyword>
<proteinExistence type="predicted"/>
<protein>
    <submittedName>
        <fullName evidence="2">Uncharacterized protein</fullName>
    </submittedName>
</protein>
<dbReference type="EMBL" id="AP011540">
    <property type="protein sequence ID" value="BAI64763.1"/>
    <property type="molecule type" value="Genomic_DNA"/>
</dbReference>
<dbReference type="Proteomes" id="UP000001883">
    <property type="component" value="Chromosome"/>
</dbReference>
<dbReference type="KEGG" id="rmu:RMDY18_09310"/>
<evidence type="ECO:0000313" key="2">
    <source>
        <dbReference type="EMBL" id="BAI64763.1"/>
    </source>
</evidence>
<accession>D2NSY7</accession>
<evidence type="ECO:0000256" key="1">
    <source>
        <dbReference type="SAM" id="Phobius"/>
    </source>
</evidence>
<evidence type="ECO:0000313" key="3">
    <source>
        <dbReference type="Proteomes" id="UP000001883"/>
    </source>
</evidence>
<feature type="transmembrane region" description="Helical" evidence="1">
    <location>
        <begin position="91"/>
        <end position="118"/>
    </location>
</feature>